<evidence type="ECO:0000313" key="2">
    <source>
        <dbReference type="EMBL" id="QNN61223.1"/>
    </source>
</evidence>
<dbReference type="PROSITE" id="PS51186">
    <property type="entry name" value="GNAT"/>
    <property type="match status" value="1"/>
</dbReference>
<dbReference type="AlphaFoldDB" id="A0A7G9S048"/>
<dbReference type="Pfam" id="PF13302">
    <property type="entry name" value="Acetyltransf_3"/>
    <property type="match status" value="1"/>
</dbReference>
<name>A0A7G9S048_9FIRM</name>
<dbReference type="GO" id="GO:0016747">
    <property type="term" value="F:acyltransferase activity, transferring groups other than amino-acyl groups"/>
    <property type="evidence" value="ECO:0007669"/>
    <property type="project" value="InterPro"/>
</dbReference>
<keyword evidence="2" id="KW-0808">Transferase</keyword>
<dbReference type="EMBL" id="CP060715">
    <property type="protein sequence ID" value="QNN61223.1"/>
    <property type="molecule type" value="Genomic_DNA"/>
</dbReference>
<evidence type="ECO:0000259" key="1">
    <source>
        <dbReference type="PROSITE" id="PS51186"/>
    </source>
</evidence>
<dbReference type="InterPro" id="IPR016181">
    <property type="entry name" value="Acyl_CoA_acyltransferase"/>
</dbReference>
<dbReference type="KEGG" id="eio:H9L01_02325"/>
<organism evidence="2 3">
    <name type="scientific">Erysipelothrix inopinata</name>
    <dbReference type="NCBI Taxonomy" id="225084"/>
    <lineage>
        <taxon>Bacteria</taxon>
        <taxon>Bacillati</taxon>
        <taxon>Bacillota</taxon>
        <taxon>Erysipelotrichia</taxon>
        <taxon>Erysipelotrichales</taxon>
        <taxon>Erysipelotrichaceae</taxon>
        <taxon>Erysipelothrix</taxon>
    </lineage>
</organism>
<sequence length="313" mass="36904">MGFKNLFQTKADKEQEARNYYTKMFPYGEKQQVLLKETIDKTFLSRYKINPNVFYYYLLVKEAYLDGDEKSDLELNKELLVMSDEDIQKFKEILMLDVNAKSLSDIEKLSGKSEEKVKLTGFEIKPTLVGDRVILRKFEDSDIDRMIEIIQIPEVGFLTGSAITTEELNRERTPEELARYRQWYKDIQTASDRLDLAITVDGEVLGEIVLNEWDPEMDLISFRILMDPNHASHGYGSEAMTLFLTYAFKQFDFNRIELEVYSFNPRARRAYEKVGFVYEGTKREAFQFDKKKYDIHFYSILNSDWNGKQINER</sequence>
<feature type="domain" description="N-acetyltransferase" evidence="1">
    <location>
        <begin position="133"/>
        <end position="304"/>
    </location>
</feature>
<protein>
    <submittedName>
        <fullName evidence="2">GNAT family N-acetyltransferase</fullName>
    </submittedName>
</protein>
<dbReference type="InterPro" id="IPR000182">
    <property type="entry name" value="GNAT_dom"/>
</dbReference>
<gene>
    <name evidence="2" type="ORF">H9L01_02325</name>
</gene>
<dbReference type="PANTHER" id="PTHR43415">
    <property type="entry name" value="SPERMIDINE N(1)-ACETYLTRANSFERASE"/>
    <property type="match status" value="1"/>
</dbReference>
<dbReference type="RefSeq" id="WP_187534425.1">
    <property type="nucleotide sequence ID" value="NZ_CBCSHU010000001.1"/>
</dbReference>
<dbReference type="Gene3D" id="3.40.630.30">
    <property type="match status" value="1"/>
</dbReference>
<evidence type="ECO:0000313" key="3">
    <source>
        <dbReference type="Proteomes" id="UP000515928"/>
    </source>
</evidence>
<accession>A0A7G9S048</accession>
<keyword evidence="3" id="KW-1185">Reference proteome</keyword>
<reference evidence="2 3" key="1">
    <citation type="submission" date="2020-08" db="EMBL/GenBank/DDBJ databases">
        <title>Genome sequence of Erysipelothrix inopinata DSM 15511T.</title>
        <authorList>
            <person name="Hyun D.-W."/>
            <person name="Bae J.-W."/>
        </authorList>
    </citation>
    <scope>NUCLEOTIDE SEQUENCE [LARGE SCALE GENOMIC DNA]</scope>
    <source>
        <strain evidence="2 3">DSM 15511</strain>
    </source>
</reference>
<proteinExistence type="predicted"/>
<dbReference type="PANTHER" id="PTHR43415:SF3">
    <property type="entry name" value="GNAT-FAMILY ACETYLTRANSFERASE"/>
    <property type="match status" value="1"/>
</dbReference>
<dbReference type="SUPFAM" id="SSF55729">
    <property type="entry name" value="Acyl-CoA N-acyltransferases (Nat)"/>
    <property type="match status" value="1"/>
</dbReference>
<dbReference type="Proteomes" id="UP000515928">
    <property type="component" value="Chromosome"/>
</dbReference>